<evidence type="ECO:0000313" key="3">
    <source>
        <dbReference type="EMBL" id="KAK4235393.1"/>
    </source>
</evidence>
<dbReference type="InterPro" id="IPR036291">
    <property type="entry name" value="NAD(P)-bd_dom_sf"/>
</dbReference>
<name>A0AAN7C4S4_9PEZI</name>
<evidence type="ECO:0000313" key="4">
    <source>
        <dbReference type="Proteomes" id="UP001303760"/>
    </source>
</evidence>
<reference evidence="3" key="1">
    <citation type="journal article" date="2023" name="Mol. Phylogenet. Evol.">
        <title>Genome-scale phylogeny and comparative genomics of the fungal order Sordariales.</title>
        <authorList>
            <person name="Hensen N."/>
            <person name="Bonometti L."/>
            <person name="Westerberg I."/>
            <person name="Brannstrom I.O."/>
            <person name="Guillou S."/>
            <person name="Cros-Aarteil S."/>
            <person name="Calhoun S."/>
            <person name="Haridas S."/>
            <person name="Kuo A."/>
            <person name="Mondo S."/>
            <person name="Pangilinan J."/>
            <person name="Riley R."/>
            <person name="LaButti K."/>
            <person name="Andreopoulos B."/>
            <person name="Lipzen A."/>
            <person name="Chen C."/>
            <person name="Yan M."/>
            <person name="Daum C."/>
            <person name="Ng V."/>
            <person name="Clum A."/>
            <person name="Steindorff A."/>
            <person name="Ohm R.A."/>
            <person name="Martin F."/>
            <person name="Silar P."/>
            <person name="Natvig D.O."/>
            <person name="Lalanne C."/>
            <person name="Gautier V."/>
            <person name="Ament-Velasquez S.L."/>
            <person name="Kruys A."/>
            <person name="Hutchinson M.I."/>
            <person name="Powell A.J."/>
            <person name="Barry K."/>
            <person name="Miller A.N."/>
            <person name="Grigoriev I.V."/>
            <person name="Debuchy R."/>
            <person name="Gladieux P."/>
            <person name="Hiltunen Thoren M."/>
            <person name="Johannesson H."/>
        </authorList>
    </citation>
    <scope>NUCLEOTIDE SEQUENCE</scope>
    <source>
        <strain evidence="3">CBS 532.94</strain>
    </source>
</reference>
<dbReference type="Proteomes" id="UP001303760">
    <property type="component" value="Unassembled WGS sequence"/>
</dbReference>
<dbReference type="Gene3D" id="3.40.50.720">
    <property type="entry name" value="NAD(P)-binding Rossmann-like Domain"/>
    <property type="match status" value="1"/>
</dbReference>
<keyword evidence="2" id="KW-0560">Oxidoreductase</keyword>
<reference evidence="3" key="2">
    <citation type="submission" date="2023-05" db="EMBL/GenBank/DDBJ databases">
        <authorList>
            <consortium name="Lawrence Berkeley National Laboratory"/>
            <person name="Steindorff A."/>
            <person name="Hensen N."/>
            <person name="Bonometti L."/>
            <person name="Westerberg I."/>
            <person name="Brannstrom I.O."/>
            <person name="Guillou S."/>
            <person name="Cros-Aarteil S."/>
            <person name="Calhoun S."/>
            <person name="Haridas S."/>
            <person name="Kuo A."/>
            <person name="Mondo S."/>
            <person name="Pangilinan J."/>
            <person name="Riley R."/>
            <person name="Labutti K."/>
            <person name="Andreopoulos B."/>
            <person name="Lipzen A."/>
            <person name="Chen C."/>
            <person name="Yanf M."/>
            <person name="Daum C."/>
            <person name="Ng V."/>
            <person name="Clum A."/>
            <person name="Ohm R."/>
            <person name="Martin F."/>
            <person name="Silar P."/>
            <person name="Natvig D."/>
            <person name="Lalanne C."/>
            <person name="Gautier V."/>
            <person name="Ament-Velasquez S.L."/>
            <person name="Kruys A."/>
            <person name="Hutchinson M.I."/>
            <person name="Powell A.J."/>
            <person name="Barry K."/>
            <person name="Miller A.N."/>
            <person name="Grigoriev I.V."/>
            <person name="Debuchy R."/>
            <person name="Gladieux P."/>
            <person name="Thoren M.H."/>
            <person name="Johannesson H."/>
        </authorList>
    </citation>
    <scope>NUCLEOTIDE SEQUENCE</scope>
    <source>
        <strain evidence="3">CBS 532.94</strain>
    </source>
</reference>
<dbReference type="EMBL" id="MU860271">
    <property type="protein sequence ID" value="KAK4235393.1"/>
    <property type="molecule type" value="Genomic_DNA"/>
</dbReference>
<dbReference type="GO" id="GO:0016491">
    <property type="term" value="F:oxidoreductase activity"/>
    <property type="evidence" value="ECO:0007669"/>
    <property type="project" value="UniProtKB-KW"/>
</dbReference>
<evidence type="ECO:0000256" key="2">
    <source>
        <dbReference type="ARBA" id="ARBA00023002"/>
    </source>
</evidence>
<protein>
    <recommendedName>
        <fullName evidence="5">NAD(P)-binding protein</fullName>
    </recommendedName>
</protein>
<dbReference type="Pfam" id="PF00106">
    <property type="entry name" value="adh_short"/>
    <property type="match status" value="1"/>
</dbReference>
<comment type="similarity">
    <text evidence="1">Belongs to the short-chain dehydrogenases/reductases (SDR) family.</text>
</comment>
<sequence>MTPPPLPPSSITVQVPYIKTLRKAPYPAISPLRPELSQAGKTVLVVGGSVGIGFAIARAFVQASASHVIITGRREQVLAASAARLRSEADGSKTKISSFVSDMTDVNSSNALWDGFASAGIVIDVLVLNAMSHGEAKPILQAGLDATWRVFETNVRGLLHYAERFAKQEGARQKYLVNVSTSSIHNFITDAPFIPAYGLTKNAGTLLMQQIAKDTDPEDVQIVSFHPGGILSEAARNAGYDERSLDWDDENLPGQYAVWCASAEARFLHGRFALAHWDVDEVKAGPVRERIESDWHFLRIGVVGL</sequence>
<comment type="caution">
    <text evidence="3">The sequence shown here is derived from an EMBL/GenBank/DDBJ whole genome shotgun (WGS) entry which is preliminary data.</text>
</comment>
<organism evidence="3 4">
    <name type="scientific">Achaetomium macrosporum</name>
    <dbReference type="NCBI Taxonomy" id="79813"/>
    <lineage>
        <taxon>Eukaryota</taxon>
        <taxon>Fungi</taxon>
        <taxon>Dikarya</taxon>
        <taxon>Ascomycota</taxon>
        <taxon>Pezizomycotina</taxon>
        <taxon>Sordariomycetes</taxon>
        <taxon>Sordariomycetidae</taxon>
        <taxon>Sordariales</taxon>
        <taxon>Chaetomiaceae</taxon>
        <taxon>Achaetomium</taxon>
    </lineage>
</organism>
<dbReference type="SUPFAM" id="SSF51735">
    <property type="entry name" value="NAD(P)-binding Rossmann-fold domains"/>
    <property type="match status" value="1"/>
</dbReference>
<dbReference type="AlphaFoldDB" id="A0AAN7C4S4"/>
<dbReference type="InterPro" id="IPR002347">
    <property type="entry name" value="SDR_fam"/>
</dbReference>
<proteinExistence type="inferred from homology"/>
<dbReference type="PRINTS" id="PR00081">
    <property type="entry name" value="GDHRDH"/>
</dbReference>
<dbReference type="PANTHER" id="PTHR43669">
    <property type="entry name" value="5-KETO-D-GLUCONATE 5-REDUCTASE"/>
    <property type="match status" value="1"/>
</dbReference>
<gene>
    <name evidence="3" type="ORF">C8A03DRAFT_36746</name>
</gene>
<dbReference type="CDD" id="cd05233">
    <property type="entry name" value="SDR_c"/>
    <property type="match status" value="1"/>
</dbReference>
<evidence type="ECO:0008006" key="5">
    <source>
        <dbReference type="Google" id="ProtNLM"/>
    </source>
</evidence>
<evidence type="ECO:0000256" key="1">
    <source>
        <dbReference type="ARBA" id="ARBA00006484"/>
    </source>
</evidence>
<dbReference type="PANTHER" id="PTHR43669:SF3">
    <property type="entry name" value="ALCOHOL DEHYDROGENASE, PUTATIVE (AFU_ORTHOLOGUE AFUA_3G03445)-RELATED"/>
    <property type="match status" value="1"/>
</dbReference>
<accession>A0AAN7C4S4</accession>
<keyword evidence="4" id="KW-1185">Reference proteome</keyword>